<sequence>MAIRAMRNWRLGTKVLAGVLLVLSVVFASMMAVLSRSERSVFEAQLSGKGENLARLLASISVEPILSYNFEYLETYAKEIGKDPDAAYVVVVDKDGKPLTHAFEEPKDKAGLLTFTADVKQGDEVRGGVRIGLRTDAIEAGVRRSRVLVVGLGLGAMVLVTVLVLLLFRTVVLRGVESLRASLARVAEGDIALDVAVDGADEVALLHASLGGMVERLRGVVGDVKTAADAVSVASQTMAASTIQMSQGATEQAASSQEASTSIEEMARAIRQTADNAGETERIAAQAAKDAAEGGRVVAETVAAMRAIAERITIVDEIAYQTNLLALNASIEAARAGQHGRGFAVVGAEVRKLAERSRIAAKEIGDLSETSVQLSDRAGKLLQRLVPDIQRTAALVGEITAASRQQSGGTAQLTRAIQQLERVTQQNAASAEELSATAEELAAQAESLQGSVGYFRIADGAAALPPGTRLPPAARLRS</sequence>
<keyword evidence="1" id="KW-0145">Chemotaxis</keyword>
<dbReference type="PROSITE" id="PS50885">
    <property type="entry name" value="HAMP"/>
    <property type="match status" value="1"/>
</dbReference>
<dbReference type="Pfam" id="PF00015">
    <property type="entry name" value="MCPsignal"/>
    <property type="match status" value="1"/>
</dbReference>
<comment type="similarity">
    <text evidence="2">Belongs to the methyl-accepting chemotaxis (MCP) protein family.</text>
</comment>
<accession>A0ABM7WX12</accession>
<feature type="domain" description="HAMP" evidence="7">
    <location>
        <begin position="170"/>
        <end position="222"/>
    </location>
</feature>
<dbReference type="PANTHER" id="PTHR43531">
    <property type="entry name" value="PROTEIN ICFG"/>
    <property type="match status" value="1"/>
</dbReference>
<dbReference type="SUPFAM" id="SSF58104">
    <property type="entry name" value="Methyl-accepting chemotaxis protein (MCP) signaling domain"/>
    <property type="match status" value="1"/>
</dbReference>
<dbReference type="InterPro" id="IPR004089">
    <property type="entry name" value="MCPsignal_dom"/>
</dbReference>
<dbReference type="Proteomes" id="UP001162891">
    <property type="component" value="Chromosome"/>
</dbReference>
<evidence type="ECO:0008006" key="10">
    <source>
        <dbReference type="Google" id="ProtNLM"/>
    </source>
</evidence>
<dbReference type="PRINTS" id="PR00260">
    <property type="entry name" value="CHEMTRNSDUCR"/>
</dbReference>
<evidence type="ECO:0000256" key="3">
    <source>
        <dbReference type="PROSITE-ProRule" id="PRU00284"/>
    </source>
</evidence>
<evidence type="ECO:0000256" key="5">
    <source>
        <dbReference type="SAM" id="Phobius"/>
    </source>
</evidence>
<reference evidence="9" key="1">
    <citation type="journal article" date="2022" name="Int. J. Syst. Evol. Microbiol.">
        <title>Anaeromyxobacter oryzae sp. nov., Anaeromyxobacter diazotrophicus sp. nov. and Anaeromyxobacter paludicola sp. nov., isolated from paddy soils.</title>
        <authorList>
            <person name="Itoh H."/>
            <person name="Xu Z."/>
            <person name="Mise K."/>
            <person name="Masuda Y."/>
            <person name="Ushijima N."/>
            <person name="Hayakawa C."/>
            <person name="Shiratori Y."/>
            <person name="Senoo K."/>
        </authorList>
    </citation>
    <scope>NUCLEOTIDE SEQUENCE [LARGE SCALE GENOMIC DNA]</scope>
    <source>
        <strain evidence="9">Red232</strain>
    </source>
</reference>
<dbReference type="Gene3D" id="1.10.287.950">
    <property type="entry name" value="Methyl-accepting chemotaxis protein"/>
    <property type="match status" value="1"/>
</dbReference>
<dbReference type="RefSeq" id="WP_248352422.1">
    <property type="nucleotide sequence ID" value="NZ_AP025591.1"/>
</dbReference>
<keyword evidence="5" id="KW-0812">Transmembrane</keyword>
<evidence type="ECO:0000256" key="1">
    <source>
        <dbReference type="ARBA" id="ARBA00022500"/>
    </source>
</evidence>
<dbReference type="Pfam" id="PF00672">
    <property type="entry name" value="HAMP"/>
    <property type="match status" value="1"/>
</dbReference>
<dbReference type="InterPro" id="IPR051310">
    <property type="entry name" value="MCP_chemotaxis"/>
</dbReference>
<keyword evidence="5" id="KW-1133">Transmembrane helix</keyword>
<name>A0ABM7WX12_9BACT</name>
<dbReference type="SMART" id="SM00283">
    <property type="entry name" value="MA"/>
    <property type="match status" value="1"/>
</dbReference>
<gene>
    <name evidence="8" type="ORF">AMOR_30430</name>
</gene>
<dbReference type="PROSITE" id="PS50111">
    <property type="entry name" value="CHEMOTAXIS_TRANSDUC_2"/>
    <property type="match status" value="1"/>
</dbReference>
<organism evidence="8 9">
    <name type="scientific">Anaeromyxobacter oryzae</name>
    <dbReference type="NCBI Taxonomy" id="2918170"/>
    <lineage>
        <taxon>Bacteria</taxon>
        <taxon>Pseudomonadati</taxon>
        <taxon>Myxococcota</taxon>
        <taxon>Myxococcia</taxon>
        <taxon>Myxococcales</taxon>
        <taxon>Cystobacterineae</taxon>
        <taxon>Anaeromyxobacteraceae</taxon>
        <taxon>Anaeromyxobacter</taxon>
    </lineage>
</organism>
<evidence type="ECO:0000259" key="6">
    <source>
        <dbReference type="PROSITE" id="PS50111"/>
    </source>
</evidence>
<dbReference type="InterPro" id="IPR003660">
    <property type="entry name" value="HAMP_dom"/>
</dbReference>
<dbReference type="EMBL" id="AP025591">
    <property type="protein sequence ID" value="BDG04047.1"/>
    <property type="molecule type" value="Genomic_DNA"/>
</dbReference>
<evidence type="ECO:0000313" key="9">
    <source>
        <dbReference type="Proteomes" id="UP001162891"/>
    </source>
</evidence>
<evidence type="ECO:0000256" key="4">
    <source>
        <dbReference type="SAM" id="Coils"/>
    </source>
</evidence>
<keyword evidence="5" id="KW-0472">Membrane</keyword>
<dbReference type="SMART" id="SM00304">
    <property type="entry name" value="HAMP"/>
    <property type="match status" value="1"/>
</dbReference>
<dbReference type="InterPro" id="IPR004090">
    <property type="entry name" value="Chemotax_Me-accpt_rcpt"/>
</dbReference>
<dbReference type="PANTHER" id="PTHR43531:SF11">
    <property type="entry name" value="METHYL-ACCEPTING CHEMOTAXIS PROTEIN 3"/>
    <property type="match status" value="1"/>
</dbReference>
<feature type="domain" description="Methyl-accepting transducer" evidence="6">
    <location>
        <begin position="227"/>
        <end position="442"/>
    </location>
</feature>
<feature type="coiled-coil region" evidence="4">
    <location>
        <begin position="413"/>
        <end position="451"/>
    </location>
</feature>
<protein>
    <recommendedName>
        <fullName evidence="10">Methyl-accepting chemotaxis sensory transducer</fullName>
    </recommendedName>
</protein>
<dbReference type="CDD" id="cd06225">
    <property type="entry name" value="HAMP"/>
    <property type="match status" value="1"/>
</dbReference>
<evidence type="ECO:0000256" key="2">
    <source>
        <dbReference type="ARBA" id="ARBA00029447"/>
    </source>
</evidence>
<evidence type="ECO:0000313" key="8">
    <source>
        <dbReference type="EMBL" id="BDG04047.1"/>
    </source>
</evidence>
<keyword evidence="4" id="KW-0175">Coiled coil</keyword>
<proteinExistence type="inferred from homology"/>
<keyword evidence="3" id="KW-0807">Transducer</keyword>
<keyword evidence="9" id="KW-1185">Reference proteome</keyword>
<feature type="transmembrane region" description="Helical" evidence="5">
    <location>
        <begin position="147"/>
        <end position="168"/>
    </location>
</feature>
<evidence type="ECO:0000259" key="7">
    <source>
        <dbReference type="PROSITE" id="PS50885"/>
    </source>
</evidence>